<dbReference type="Proteomes" id="UP000485621">
    <property type="component" value="Unassembled WGS sequence"/>
</dbReference>
<proteinExistence type="predicted"/>
<gene>
    <name evidence="1" type="ORF">BWY04_00086</name>
</gene>
<evidence type="ECO:0000313" key="1">
    <source>
        <dbReference type="EMBL" id="OQB42650.1"/>
    </source>
</evidence>
<dbReference type="EMBL" id="MWDB01000001">
    <property type="protein sequence ID" value="OQB42650.1"/>
    <property type="molecule type" value="Genomic_DNA"/>
</dbReference>
<dbReference type="AlphaFoldDB" id="A0A1V5ZQN2"/>
<accession>A0A1V5ZQN2</accession>
<evidence type="ECO:0008006" key="2">
    <source>
        <dbReference type="Google" id="ProtNLM"/>
    </source>
</evidence>
<reference evidence="1" key="1">
    <citation type="submission" date="2017-02" db="EMBL/GenBank/DDBJ databases">
        <title>Delving into the versatile metabolic prowess of the omnipresent phylum Bacteroidetes.</title>
        <authorList>
            <person name="Nobu M.K."/>
            <person name="Mei R."/>
            <person name="Narihiro T."/>
            <person name="Kuroda K."/>
            <person name="Liu W.-T."/>
        </authorList>
    </citation>
    <scope>NUCLEOTIDE SEQUENCE</scope>
    <source>
        <strain evidence="1">ADurb.Bin160</strain>
    </source>
</reference>
<sequence>MMDFLRPIQEKYNKISDQEVKDLLAKNAKYVNEISEKKIKDIYDKVGFNL</sequence>
<comment type="caution">
    <text evidence="1">The sequence shown here is derived from an EMBL/GenBank/DDBJ whole genome shotgun (WGS) entry which is preliminary data.</text>
</comment>
<organism evidence="1">
    <name type="scientific">candidate division CPR1 bacterium ADurb.Bin160</name>
    <dbReference type="NCBI Taxonomy" id="1852826"/>
    <lineage>
        <taxon>Bacteria</taxon>
        <taxon>candidate division CPR1</taxon>
    </lineage>
</organism>
<name>A0A1V5ZQN2_9BACT</name>
<protein>
    <recommendedName>
        <fullName evidence="2">Tryptophan--tRNA ligase</fullName>
    </recommendedName>
</protein>